<gene>
    <name evidence="3" type="ORF">HID58_019475</name>
    <name evidence="2" type="ORF">HID58_090786</name>
</gene>
<feature type="compositionally biased region" description="Polar residues" evidence="1">
    <location>
        <begin position="156"/>
        <end position="179"/>
    </location>
</feature>
<evidence type="ECO:0000313" key="2">
    <source>
        <dbReference type="EMBL" id="KAH0852767.1"/>
    </source>
</evidence>
<feature type="region of interest" description="Disordered" evidence="1">
    <location>
        <begin position="78"/>
        <end position="192"/>
    </location>
</feature>
<feature type="compositionally biased region" description="Polar residues" evidence="1">
    <location>
        <begin position="125"/>
        <end position="147"/>
    </location>
</feature>
<reference evidence="2 4" key="1">
    <citation type="submission" date="2021-05" db="EMBL/GenBank/DDBJ databases">
        <title>Genome Assembly of Synthetic Allotetraploid Brassica napus Reveals Homoeologous Exchanges between Subgenomes.</title>
        <authorList>
            <person name="Davis J.T."/>
        </authorList>
    </citation>
    <scope>NUCLEOTIDE SEQUENCE [LARGE SCALE GENOMIC DNA]</scope>
    <source>
        <strain evidence="4">cv. Da-Ae</strain>
        <tissue evidence="2">Seedling</tissue>
    </source>
</reference>
<keyword evidence="4" id="KW-1185">Reference proteome</keyword>
<dbReference type="EMBL" id="JAGKQM010000971">
    <property type="protein sequence ID" value="KAH0852767.1"/>
    <property type="molecule type" value="Genomic_DNA"/>
</dbReference>
<name>A0ABQ7X9X3_BRANA</name>
<evidence type="ECO:0000313" key="4">
    <source>
        <dbReference type="Proteomes" id="UP000824890"/>
    </source>
</evidence>
<proteinExistence type="predicted"/>
<evidence type="ECO:0000256" key="1">
    <source>
        <dbReference type="SAM" id="MobiDB-lite"/>
    </source>
</evidence>
<dbReference type="Proteomes" id="UP000824890">
    <property type="component" value="Unassembled WGS sequence"/>
</dbReference>
<protein>
    <submittedName>
        <fullName evidence="2">Uncharacterized protein</fullName>
    </submittedName>
</protein>
<dbReference type="EMBL" id="JAGKQM010000005">
    <property type="protein sequence ID" value="KAH0927219.1"/>
    <property type="molecule type" value="Genomic_DNA"/>
</dbReference>
<sequence length="192" mass="21107">MLAFIVSCHPTMEEKQGTSREVLLSDERNKDFRGEPLIDGKAVSYDHKYHVQEERIRNKATANFARRRNYERIIANVARGSPPQCPPPMGDSAPPPPPMEQNYEAPPPPNMGGQRPQPNYVEAPAQNNRGGAPTQNNMGRAPAQNNRGEGPPNAGCSRNNNNDQEQSGGTQQAQHQNNYPPKRAGSGNPYQG</sequence>
<comment type="caution">
    <text evidence="2">The sequence shown here is derived from an EMBL/GenBank/DDBJ whole genome shotgun (WGS) entry which is preliminary data.</text>
</comment>
<organism evidence="2 4">
    <name type="scientific">Brassica napus</name>
    <name type="common">Rape</name>
    <dbReference type="NCBI Taxonomy" id="3708"/>
    <lineage>
        <taxon>Eukaryota</taxon>
        <taxon>Viridiplantae</taxon>
        <taxon>Streptophyta</taxon>
        <taxon>Embryophyta</taxon>
        <taxon>Tracheophyta</taxon>
        <taxon>Spermatophyta</taxon>
        <taxon>Magnoliopsida</taxon>
        <taxon>eudicotyledons</taxon>
        <taxon>Gunneridae</taxon>
        <taxon>Pentapetalae</taxon>
        <taxon>rosids</taxon>
        <taxon>malvids</taxon>
        <taxon>Brassicales</taxon>
        <taxon>Brassicaceae</taxon>
        <taxon>Brassiceae</taxon>
        <taxon>Brassica</taxon>
    </lineage>
</organism>
<accession>A0ABQ7X9X3</accession>
<feature type="compositionally biased region" description="Pro residues" evidence="1">
    <location>
        <begin position="83"/>
        <end position="110"/>
    </location>
</feature>
<evidence type="ECO:0000313" key="3">
    <source>
        <dbReference type="EMBL" id="KAH0927219.1"/>
    </source>
</evidence>